<comment type="caution">
    <text evidence="18">The sequence shown here is derived from an EMBL/GenBank/DDBJ whole genome shotgun (WGS) entry which is preliminary data.</text>
</comment>
<dbReference type="InterPro" id="IPR001736">
    <property type="entry name" value="PLipase_D/transphosphatidylase"/>
</dbReference>
<sequence length="480" mass="53104">MTLTTILHVTLVLAITVRVIMKRPPTGVALSWLFLVMAVPFGGAAAYLLIGERRIGGKRARGLGHLRARYRHLSEEAVREGLAEVDWTDHLPAARGLDRLGRQVAGTGTVGGSDFTLLSDPGAILQAIARDVDNATTSVFMEFYIWNEGGYADEVHDALIRAAGRGVACRVLIDDLGWRPWWRSEQPRLLREAGVEVVPALPVGLFRTLFGRADLRLHRKIVVIDGEIGWTGSMNMVDPRFFKQDAGVGEWTDAMARIEGPAVPILAATVVGDWVLETGDSIRDIVESTGLKLTRPRGNTHIQVVASGPGETEDGLLLMLLALINAAREELILTTPYFVPDESLLRALRGAAGRGVDVTLILPEKIDSFLSRHASRTYYDELLDIGVKIQLFHEGLLHTKSITVDGCLSMFGTVNLDMRSLWLNYEVSMFVYCREFATALRDLQARYIAASNQLDPDAWRARPYYQRLIDNTVRLVSPLL</sequence>
<keyword evidence="19" id="KW-1185">Reference proteome</keyword>
<dbReference type="CDD" id="cd09152">
    <property type="entry name" value="PLDc_EcCLS_like_1"/>
    <property type="match status" value="1"/>
</dbReference>
<evidence type="ECO:0000259" key="17">
    <source>
        <dbReference type="PROSITE" id="PS50035"/>
    </source>
</evidence>
<evidence type="ECO:0000256" key="9">
    <source>
        <dbReference type="ARBA" id="ARBA00022737"/>
    </source>
</evidence>
<evidence type="ECO:0000256" key="8">
    <source>
        <dbReference type="ARBA" id="ARBA00022692"/>
    </source>
</evidence>
<evidence type="ECO:0000256" key="12">
    <source>
        <dbReference type="ARBA" id="ARBA00023136"/>
    </source>
</evidence>
<comment type="function">
    <text evidence="1">Could be a virulence factor.</text>
</comment>
<dbReference type="RefSeq" id="WP_340329598.1">
    <property type="nucleotide sequence ID" value="NZ_JAZHOF010000004.1"/>
</dbReference>
<dbReference type="Pfam" id="PF13396">
    <property type="entry name" value="PLDc_N"/>
    <property type="match status" value="1"/>
</dbReference>
<dbReference type="SMART" id="SM00155">
    <property type="entry name" value="PLDc"/>
    <property type="match status" value="2"/>
</dbReference>
<evidence type="ECO:0000256" key="6">
    <source>
        <dbReference type="ARBA" id="ARBA00022525"/>
    </source>
</evidence>
<dbReference type="GO" id="GO:0005576">
    <property type="term" value="C:extracellular region"/>
    <property type="evidence" value="ECO:0007669"/>
    <property type="project" value="UniProtKB-SubCell"/>
</dbReference>
<evidence type="ECO:0000256" key="4">
    <source>
        <dbReference type="ARBA" id="ARBA00022475"/>
    </source>
</evidence>
<reference evidence="18 19" key="1">
    <citation type="submission" date="2024-02" db="EMBL/GenBank/DDBJ databases">
        <title>Genome analysis and characterization of Microbaculum marinisediminis sp. nov., isolated from marine sediment.</title>
        <authorList>
            <person name="Du Z.-J."/>
            <person name="Ye Y.-Q."/>
            <person name="Zhang Z.-R."/>
            <person name="Yuan S.-M."/>
            <person name="Zhang X.-Y."/>
        </authorList>
    </citation>
    <scope>NUCLEOTIDE SEQUENCE [LARGE SCALE GENOMIC DNA]</scope>
    <source>
        <strain evidence="18 19">SDUM1044001</strain>
    </source>
</reference>
<dbReference type="Pfam" id="PF13091">
    <property type="entry name" value="PLDc_2"/>
    <property type="match status" value="2"/>
</dbReference>
<feature type="domain" description="PLD phosphodiesterase" evidence="17">
    <location>
        <begin position="393"/>
        <end position="420"/>
    </location>
</feature>
<dbReference type="NCBIfam" id="TIGR04265">
    <property type="entry name" value="bac_cardiolipin"/>
    <property type="match status" value="1"/>
</dbReference>
<evidence type="ECO:0000256" key="7">
    <source>
        <dbReference type="ARBA" id="ARBA00022679"/>
    </source>
</evidence>
<dbReference type="InterPro" id="IPR022924">
    <property type="entry name" value="Cardiolipin_synthase"/>
</dbReference>
<keyword evidence="13" id="KW-0594">Phospholipid biosynthesis</keyword>
<keyword evidence="9" id="KW-0677">Repeat</keyword>
<dbReference type="AlphaFoldDB" id="A0AAW9RNS9"/>
<protein>
    <recommendedName>
        <fullName evidence="15">Cardiolipin synthase</fullName>
        <ecNumber evidence="15">2.7.8.-</ecNumber>
    </recommendedName>
</protein>
<keyword evidence="8 16" id="KW-0812">Transmembrane</keyword>
<comment type="subcellular location">
    <subcellularLocation>
        <location evidence="3">Cell membrane</location>
        <topology evidence="3">Multi-pass membrane protein</topology>
    </subcellularLocation>
    <subcellularLocation>
        <location evidence="2">Secreted</location>
    </subcellularLocation>
</comment>
<dbReference type="PANTHER" id="PTHR21248">
    <property type="entry name" value="CARDIOLIPIN SYNTHASE"/>
    <property type="match status" value="1"/>
</dbReference>
<keyword evidence="6" id="KW-0964">Secreted</keyword>
<dbReference type="PROSITE" id="PS50035">
    <property type="entry name" value="PLD"/>
    <property type="match status" value="2"/>
</dbReference>
<dbReference type="SUPFAM" id="SSF56024">
    <property type="entry name" value="Phospholipase D/nuclease"/>
    <property type="match status" value="2"/>
</dbReference>
<keyword evidence="7" id="KW-0808">Transferase</keyword>
<dbReference type="Proteomes" id="UP001378188">
    <property type="component" value="Unassembled WGS sequence"/>
</dbReference>
<keyword evidence="14" id="KW-1208">Phospholipid metabolism</keyword>
<dbReference type="Gene3D" id="3.30.870.10">
    <property type="entry name" value="Endonuclease Chain A"/>
    <property type="match status" value="2"/>
</dbReference>
<evidence type="ECO:0000256" key="11">
    <source>
        <dbReference type="ARBA" id="ARBA00023098"/>
    </source>
</evidence>
<dbReference type="CDD" id="cd09158">
    <property type="entry name" value="PLDc_EcCLS_like_2"/>
    <property type="match status" value="1"/>
</dbReference>
<dbReference type="GO" id="GO:0032049">
    <property type="term" value="P:cardiolipin biosynthetic process"/>
    <property type="evidence" value="ECO:0007669"/>
    <property type="project" value="UniProtKB-UniRule"/>
</dbReference>
<evidence type="ECO:0000256" key="1">
    <source>
        <dbReference type="ARBA" id="ARBA00003145"/>
    </source>
</evidence>
<keyword evidence="5" id="KW-0444">Lipid biosynthesis</keyword>
<dbReference type="GO" id="GO:0005886">
    <property type="term" value="C:plasma membrane"/>
    <property type="evidence" value="ECO:0007669"/>
    <property type="project" value="UniProtKB-SubCell"/>
</dbReference>
<accession>A0AAW9RNS9</accession>
<feature type="domain" description="PLD phosphodiesterase" evidence="17">
    <location>
        <begin position="213"/>
        <end position="240"/>
    </location>
</feature>
<proteinExistence type="predicted"/>
<evidence type="ECO:0000256" key="3">
    <source>
        <dbReference type="ARBA" id="ARBA00004651"/>
    </source>
</evidence>
<evidence type="ECO:0000256" key="2">
    <source>
        <dbReference type="ARBA" id="ARBA00004613"/>
    </source>
</evidence>
<evidence type="ECO:0000256" key="16">
    <source>
        <dbReference type="SAM" id="Phobius"/>
    </source>
</evidence>
<evidence type="ECO:0000256" key="13">
    <source>
        <dbReference type="ARBA" id="ARBA00023209"/>
    </source>
</evidence>
<evidence type="ECO:0000256" key="10">
    <source>
        <dbReference type="ARBA" id="ARBA00022989"/>
    </source>
</evidence>
<dbReference type="EC" id="2.7.8.-" evidence="15"/>
<evidence type="ECO:0000313" key="18">
    <source>
        <dbReference type="EMBL" id="MEJ8571897.1"/>
    </source>
</evidence>
<dbReference type="InterPro" id="IPR027379">
    <property type="entry name" value="CLS_N"/>
</dbReference>
<keyword evidence="12 16" id="KW-0472">Membrane</keyword>
<evidence type="ECO:0000256" key="14">
    <source>
        <dbReference type="ARBA" id="ARBA00023264"/>
    </source>
</evidence>
<keyword evidence="4" id="KW-1003">Cell membrane</keyword>
<dbReference type="PANTHER" id="PTHR21248:SF22">
    <property type="entry name" value="PHOSPHOLIPASE D"/>
    <property type="match status" value="1"/>
</dbReference>
<organism evidence="18 19">
    <name type="scientific">Microbaculum marinum</name>
    <dbReference type="NCBI Taxonomy" id="1764581"/>
    <lineage>
        <taxon>Bacteria</taxon>
        <taxon>Pseudomonadati</taxon>
        <taxon>Pseudomonadota</taxon>
        <taxon>Alphaproteobacteria</taxon>
        <taxon>Hyphomicrobiales</taxon>
        <taxon>Tepidamorphaceae</taxon>
        <taxon>Microbaculum</taxon>
    </lineage>
</organism>
<dbReference type="EMBL" id="JAZHOF010000004">
    <property type="protein sequence ID" value="MEJ8571897.1"/>
    <property type="molecule type" value="Genomic_DNA"/>
</dbReference>
<evidence type="ECO:0000256" key="15">
    <source>
        <dbReference type="NCBIfam" id="TIGR04265"/>
    </source>
</evidence>
<name>A0AAW9RNS9_9HYPH</name>
<evidence type="ECO:0000313" key="19">
    <source>
        <dbReference type="Proteomes" id="UP001378188"/>
    </source>
</evidence>
<keyword evidence="11" id="KW-0443">Lipid metabolism</keyword>
<dbReference type="InterPro" id="IPR025202">
    <property type="entry name" value="PLD-like_dom"/>
</dbReference>
<gene>
    <name evidence="18" type="primary">cls</name>
    <name evidence="18" type="ORF">V3328_10465</name>
</gene>
<dbReference type="GO" id="GO:0008808">
    <property type="term" value="F:cardiolipin synthase activity"/>
    <property type="evidence" value="ECO:0007669"/>
    <property type="project" value="UniProtKB-UniRule"/>
</dbReference>
<feature type="transmembrane region" description="Helical" evidence="16">
    <location>
        <begin position="30"/>
        <end position="50"/>
    </location>
</feature>
<keyword evidence="10 16" id="KW-1133">Transmembrane helix</keyword>
<evidence type="ECO:0000256" key="5">
    <source>
        <dbReference type="ARBA" id="ARBA00022516"/>
    </source>
</evidence>